<keyword evidence="5 7" id="KW-0418">Kinase</keyword>
<name>A0A7X6DQ30_9BACT</name>
<dbReference type="InterPro" id="IPR036890">
    <property type="entry name" value="HATPase_C_sf"/>
</dbReference>
<dbReference type="PANTHER" id="PTHR43047">
    <property type="entry name" value="TWO-COMPONENT HISTIDINE PROTEIN KINASE"/>
    <property type="match status" value="1"/>
</dbReference>
<evidence type="ECO:0000256" key="1">
    <source>
        <dbReference type="ARBA" id="ARBA00000085"/>
    </source>
</evidence>
<evidence type="ECO:0000313" key="7">
    <source>
        <dbReference type="EMBL" id="NKE71149.1"/>
    </source>
</evidence>
<dbReference type="InterPro" id="IPR003661">
    <property type="entry name" value="HisK_dim/P_dom"/>
</dbReference>
<dbReference type="SUPFAM" id="SSF55874">
    <property type="entry name" value="ATPase domain of HSP90 chaperone/DNA topoisomerase II/histidine kinase"/>
    <property type="match status" value="1"/>
</dbReference>
<accession>A0A7X6DQ30</accession>
<dbReference type="Pfam" id="PF00512">
    <property type="entry name" value="HisKA"/>
    <property type="match status" value="1"/>
</dbReference>
<protein>
    <recommendedName>
        <fullName evidence="2">histidine kinase</fullName>
        <ecNumber evidence="2">2.7.13.3</ecNumber>
    </recommendedName>
</protein>
<dbReference type="Gene3D" id="1.10.287.130">
    <property type="match status" value="1"/>
</dbReference>
<comment type="caution">
    <text evidence="7">The sequence shown here is derived from an EMBL/GenBank/DDBJ whole genome shotgun (WGS) entry which is preliminary data.</text>
</comment>
<dbReference type="GO" id="GO:0009927">
    <property type="term" value="F:histidine phosphotransfer kinase activity"/>
    <property type="evidence" value="ECO:0007669"/>
    <property type="project" value="TreeGrafter"/>
</dbReference>
<dbReference type="SMART" id="SM00388">
    <property type="entry name" value="HisKA"/>
    <property type="match status" value="1"/>
</dbReference>
<feature type="domain" description="Histidine kinase" evidence="6">
    <location>
        <begin position="100"/>
        <end position="323"/>
    </location>
</feature>
<evidence type="ECO:0000259" key="6">
    <source>
        <dbReference type="PROSITE" id="PS50109"/>
    </source>
</evidence>
<dbReference type="InterPro" id="IPR003594">
    <property type="entry name" value="HATPase_dom"/>
</dbReference>
<dbReference type="PROSITE" id="PS50109">
    <property type="entry name" value="HIS_KIN"/>
    <property type="match status" value="1"/>
</dbReference>
<dbReference type="GO" id="GO:0005886">
    <property type="term" value="C:plasma membrane"/>
    <property type="evidence" value="ECO:0007669"/>
    <property type="project" value="TreeGrafter"/>
</dbReference>
<dbReference type="SMART" id="SM00387">
    <property type="entry name" value="HATPase_c"/>
    <property type="match status" value="1"/>
</dbReference>
<evidence type="ECO:0000313" key="8">
    <source>
        <dbReference type="Proteomes" id="UP000534783"/>
    </source>
</evidence>
<evidence type="ECO:0000256" key="3">
    <source>
        <dbReference type="ARBA" id="ARBA00022553"/>
    </source>
</evidence>
<dbReference type="InterPro" id="IPR004358">
    <property type="entry name" value="Sig_transdc_His_kin-like_C"/>
</dbReference>
<dbReference type="GO" id="GO:0000155">
    <property type="term" value="F:phosphorelay sensor kinase activity"/>
    <property type="evidence" value="ECO:0007669"/>
    <property type="project" value="InterPro"/>
</dbReference>
<dbReference type="PRINTS" id="PR00344">
    <property type="entry name" value="BCTRLSENSOR"/>
</dbReference>
<dbReference type="AlphaFoldDB" id="A0A7X6DQ30"/>
<reference evidence="7 8" key="1">
    <citation type="journal article" date="2020" name="Nature">
        <title>Bacterial chemolithoautotrophy via manganese oxidation.</title>
        <authorList>
            <person name="Yu H."/>
            <person name="Leadbetter J.R."/>
        </authorList>
    </citation>
    <scope>NUCLEOTIDE SEQUENCE [LARGE SCALE GENOMIC DNA]</scope>
    <source>
        <strain evidence="7 8">Mn-1</strain>
    </source>
</reference>
<proteinExistence type="predicted"/>
<evidence type="ECO:0000256" key="4">
    <source>
        <dbReference type="ARBA" id="ARBA00022679"/>
    </source>
</evidence>
<dbReference type="SUPFAM" id="SSF47384">
    <property type="entry name" value="Homodimeric domain of signal transducing histidine kinase"/>
    <property type="match status" value="1"/>
</dbReference>
<evidence type="ECO:0000256" key="2">
    <source>
        <dbReference type="ARBA" id="ARBA00012438"/>
    </source>
</evidence>
<keyword evidence="3" id="KW-0597">Phosphoprotein</keyword>
<keyword evidence="8" id="KW-1185">Reference proteome</keyword>
<dbReference type="EC" id="2.7.13.3" evidence="2"/>
<evidence type="ECO:0000256" key="5">
    <source>
        <dbReference type="ARBA" id="ARBA00022777"/>
    </source>
</evidence>
<dbReference type="CDD" id="cd00082">
    <property type="entry name" value="HisKA"/>
    <property type="match status" value="1"/>
</dbReference>
<dbReference type="Proteomes" id="UP000534783">
    <property type="component" value="Unassembled WGS sequence"/>
</dbReference>
<organism evidence="7 8">
    <name type="scientific">Candidatus Manganitrophus noduliformans</name>
    <dbReference type="NCBI Taxonomy" id="2606439"/>
    <lineage>
        <taxon>Bacteria</taxon>
        <taxon>Pseudomonadati</taxon>
        <taxon>Nitrospirota</taxon>
        <taxon>Nitrospiria</taxon>
        <taxon>Candidatus Troglogloeales</taxon>
        <taxon>Candidatus Manganitrophaceae</taxon>
        <taxon>Candidatus Manganitrophus</taxon>
    </lineage>
</organism>
<dbReference type="EMBL" id="VTOW01000002">
    <property type="protein sequence ID" value="NKE71149.1"/>
    <property type="molecule type" value="Genomic_DNA"/>
</dbReference>
<dbReference type="Gene3D" id="3.30.565.10">
    <property type="entry name" value="Histidine kinase-like ATPase, C-terminal domain"/>
    <property type="match status" value="1"/>
</dbReference>
<sequence>MEDLQSGNGLSSRVFLSPSLSVTVFSRNRSSGQDRFSMGDQAKTREELLKELTALRARLNKMVIAKRLAVKKRVRAKGNANLPRRRERNPTRAQNQLLSYIAHELKTPLNSLLGFIQLLRNGTYGVLSPEQSQAIMRMHVDLLEFIHLVDNILDFSRIDSGKMPVQVVETNPRDLVERVSMLFEPFLRERGLQVEQRIDPDCPAMFMTDPLKIKSALINLLGNAIKFTPRGTIRIGLCSLPGQRGIRLSVSDTGIGIAPQELSHLFEGNQREAVRESAAPYGTGTGLGLAIVKKMVSALGGTVRVESGLGVGTTFTVDIPESSCS</sequence>
<dbReference type="InterPro" id="IPR005467">
    <property type="entry name" value="His_kinase_dom"/>
</dbReference>
<dbReference type="InterPro" id="IPR036097">
    <property type="entry name" value="HisK_dim/P_sf"/>
</dbReference>
<gene>
    <name evidence="7" type="ORF">MNODULE_10415</name>
</gene>
<keyword evidence="4" id="KW-0808">Transferase</keyword>
<comment type="catalytic activity">
    <reaction evidence="1">
        <text>ATP + protein L-histidine = ADP + protein N-phospho-L-histidine.</text>
        <dbReference type="EC" id="2.7.13.3"/>
    </reaction>
</comment>
<dbReference type="PANTHER" id="PTHR43047:SF72">
    <property type="entry name" value="OSMOSENSING HISTIDINE PROTEIN KINASE SLN1"/>
    <property type="match status" value="1"/>
</dbReference>
<dbReference type="Pfam" id="PF02518">
    <property type="entry name" value="HATPase_c"/>
    <property type="match status" value="1"/>
</dbReference>